<gene>
    <name evidence="1" type="ORF">SAMN05421679_1043</name>
</gene>
<comment type="caution">
    <text evidence="1">The sequence shown here is derived from an EMBL/GenBank/DDBJ whole genome shotgun (WGS) entry which is preliminary data.</text>
</comment>
<name>A0ABY1R2E3_9FLAO</name>
<protein>
    <recommendedName>
        <fullName evidence="3">Helix-turn-helix domain-containing protein</fullName>
    </recommendedName>
</protein>
<evidence type="ECO:0008006" key="3">
    <source>
        <dbReference type="Google" id="ProtNLM"/>
    </source>
</evidence>
<dbReference type="Proteomes" id="UP001158050">
    <property type="component" value="Unassembled WGS sequence"/>
</dbReference>
<accession>A0ABY1R2E3</accession>
<evidence type="ECO:0000313" key="2">
    <source>
        <dbReference type="Proteomes" id="UP001158050"/>
    </source>
</evidence>
<keyword evidence="2" id="KW-1185">Reference proteome</keyword>
<proteinExistence type="predicted"/>
<reference evidence="1 2" key="1">
    <citation type="submission" date="2017-05" db="EMBL/GenBank/DDBJ databases">
        <authorList>
            <person name="Varghese N."/>
            <person name="Submissions S."/>
        </authorList>
    </citation>
    <scope>NUCLEOTIDE SEQUENCE [LARGE SCALE GENOMIC DNA]</scope>
    <source>
        <strain evidence="1 2">DSM 18015</strain>
    </source>
</reference>
<organism evidence="1 2">
    <name type="scientific">Epilithonimonas pallida</name>
    <dbReference type="NCBI Taxonomy" id="373671"/>
    <lineage>
        <taxon>Bacteria</taxon>
        <taxon>Pseudomonadati</taxon>
        <taxon>Bacteroidota</taxon>
        <taxon>Flavobacteriia</taxon>
        <taxon>Flavobacteriales</taxon>
        <taxon>Weeksellaceae</taxon>
        <taxon>Chryseobacterium group</taxon>
        <taxon>Epilithonimonas</taxon>
    </lineage>
</organism>
<dbReference type="EMBL" id="FXUO01000004">
    <property type="protein sequence ID" value="SMP92344.1"/>
    <property type="molecule type" value="Genomic_DNA"/>
</dbReference>
<evidence type="ECO:0000313" key="1">
    <source>
        <dbReference type="EMBL" id="SMP92344.1"/>
    </source>
</evidence>
<dbReference type="RefSeq" id="WP_283416483.1">
    <property type="nucleotide sequence ID" value="NZ_FXUO01000004.1"/>
</dbReference>
<sequence length="111" mass="13040">MDHKTQRTEKMTPDFSLIYSDILSHQYPEKREECQSLLAKSSLSALDIMELNKKIFGKSGSINQKYRSYGKSDILHILHYQKKYRLNNSQLANHFGLSRNSVAKWKKMFII</sequence>